<dbReference type="VEuPathDB" id="VectorBase:LDEU009965"/>
<dbReference type="Pfam" id="PF00227">
    <property type="entry name" value="Proteasome"/>
    <property type="match status" value="1"/>
</dbReference>
<keyword evidence="8" id="KW-1185">Reference proteome</keyword>
<dbReference type="GO" id="GO:0043161">
    <property type="term" value="P:proteasome-mediated ubiquitin-dependent protein catabolic process"/>
    <property type="evidence" value="ECO:0007669"/>
    <property type="project" value="InterPro"/>
</dbReference>
<name>A0A443S3H2_9ACAR</name>
<keyword evidence="3 6" id="KW-0539">Nucleus</keyword>
<dbReference type="AlphaFoldDB" id="A0A443S3H2"/>
<dbReference type="GO" id="GO:0019774">
    <property type="term" value="C:proteasome core complex, beta-subunit complex"/>
    <property type="evidence" value="ECO:0007669"/>
    <property type="project" value="InterPro"/>
</dbReference>
<dbReference type="STRING" id="299467.A0A443S3H2"/>
<dbReference type="GO" id="GO:0005737">
    <property type="term" value="C:cytoplasm"/>
    <property type="evidence" value="ECO:0007669"/>
    <property type="project" value="UniProtKB-SubCell"/>
</dbReference>
<evidence type="ECO:0000256" key="5">
    <source>
        <dbReference type="ARBA" id="ARBA00026071"/>
    </source>
</evidence>
<dbReference type="InterPro" id="IPR023333">
    <property type="entry name" value="Proteasome_suB-type"/>
</dbReference>
<comment type="subunit">
    <text evidence="6">Component of the proteasome complex.</text>
</comment>
<dbReference type="CDD" id="cd03759">
    <property type="entry name" value="proteasome_beta_type_3"/>
    <property type="match status" value="1"/>
</dbReference>
<dbReference type="EMBL" id="NCKV01009902">
    <property type="protein sequence ID" value="RWS22075.1"/>
    <property type="molecule type" value="Genomic_DNA"/>
</dbReference>
<comment type="caution">
    <text evidence="7">The sequence shown here is derived from an EMBL/GenBank/DDBJ whole genome shotgun (WGS) entry which is preliminary data.</text>
</comment>
<dbReference type="OrthoDB" id="204949at2759"/>
<comment type="function">
    <text evidence="6">Component of the proteasome, a multicatalytic proteinase complex which is characterized by its ability to cleave peptides with Arg, Phe, Tyr, Leu, and Glu adjacent to the leaving group at neutral or slightly basic pH. The proteasome has an ATP-dependent proteolytic activity.</text>
</comment>
<evidence type="ECO:0000313" key="7">
    <source>
        <dbReference type="EMBL" id="RWS22075.1"/>
    </source>
</evidence>
<protein>
    <recommendedName>
        <fullName evidence="6">Proteasome subunit beta</fullName>
    </recommendedName>
</protein>
<proteinExistence type="inferred from homology"/>
<dbReference type="PANTHER" id="PTHR32194">
    <property type="entry name" value="METALLOPROTEASE TLDD"/>
    <property type="match status" value="1"/>
</dbReference>
<dbReference type="PROSITE" id="PS00854">
    <property type="entry name" value="PROTEASOME_BETA_1"/>
    <property type="match status" value="1"/>
</dbReference>
<dbReference type="InterPro" id="IPR033811">
    <property type="entry name" value="Proteasome_beta_3"/>
</dbReference>
<evidence type="ECO:0000256" key="6">
    <source>
        <dbReference type="RuleBase" id="RU004203"/>
    </source>
</evidence>
<comment type="similarity">
    <text evidence="6">Belongs to the peptidase T1B family.</text>
</comment>
<dbReference type="InterPro" id="IPR016050">
    <property type="entry name" value="Proteasome_bsu_CS"/>
</dbReference>
<evidence type="ECO:0000313" key="8">
    <source>
        <dbReference type="Proteomes" id="UP000288716"/>
    </source>
</evidence>
<dbReference type="PANTHER" id="PTHR32194:SF10">
    <property type="entry name" value="PROTEASOME SUBUNIT BETA TYPE-3"/>
    <property type="match status" value="1"/>
</dbReference>
<evidence type="ECO:0000256" key="1">
    <source>
        <dbReference type="ARBA" id="ARBA00022490"/>
    </source>
</evidence>
<keyword evidence="1 6" id="KW-0963">Cytoplasm</keyword>
<accession>A0A443S3H2</accession>
<dbReference type="InterPro" id="IPR029055">
    <property type="entry name" value="Ntn_hydrolases_N"/>
</dbReference>
<comment type="function">
    <text evidence="4">Non-catalytic component of the proteasome, a multicatalytic proteinase complex which is characterized by its ability to cleave peptides with Arg, Phe, Tyr, Leu, and Glu adjacent to the leaving group at neutral or slightly basic pH. The proteasome has an ATP-dependent proteolytic activity.</text>
</comment>
<dbReference type="SUPFAM" id="SSF56235">
    <property type="entry name" value="N-terminal nucleophile aminohydrolases (Ntn hydrolases)"/>
    <property type="match status" value="1"/>
</dbReference>
<comment type="subunit">
    <text evidence="5">The 26S proteasome consists of a 20S proteasome core and two 19S regulatory subunits. The 20S proteasome core is composed of 28 subunits that are arranged in four stacked rings, resulting in a barrel-shaped structure. The two end rings are each formed by seven alpha subunits, and the two central rings are each formed by seven beta subunits. The catalytic chamber with the active sites is on the inside of the barrel.</text>
</comment>
<sequence length="206" mass="23259">MSIMSYNGGVVMAMTGKDCVAIAADKRLGIRYQSLTSDYKRVFEMGQKLYIGIPGLATDTQTVFQKLRFRLNMYELRENRKISPQTFTSMVSNMLYERRFGPYFVEPVIAGLDANNKPYIATMDSIGCYDVEELPDFVVAGTCADQAYGLLETYWEKDMNPDQLFEAISQALMNACDRDAVSGLGAVVYIIEKDKVTVKHLKTRMD</sequence>
<dbReference type="Gene3D" id="3.60.20.10">
    <property type="entry name" value="Glutamine Phosphoribosylpyrophosphate, subunit 1, domain 1"/>
    <property type="match status" value="1"/>
</dbReference>
<gene>
    <name evidence="7" type="ORF">B4U80_01401</name>
</gene>
<dbReference type="PROSITE" id="PS51476">
    <property type="entry name" value="PROTEASOME_BETA_2"/>
    <property type="match status" value="1"/>
</dbReference>
<comment type="subcellular location">
    <subcellularLocation>
        <location evidence="6">Cytoplasm</location>
    </subcellularLocation>
    <subcellularLocation>
        <location evidence="6">Nucleus</location>
    </subcellularLocation>
</comment>
<dbReference type="FunFam" id="3.60.20.10:FF:000003">
    <property type="entry name" value="Proteasome subunit beta type-3"/>
    <property type="match status" value="1"/>
</dbReference>
<dbReference type="Proteomes" id="UP000288716">
    <property type="component" value="Unassembled WGS sequence"/>
</dbReference>
<evidence type="ECO:0000256" key="4">
    <source>
        <dbReference type="ARBA" id="ARBA00024953"/>
    </source>
</evidence>
<evidence type="ECO:0000256" key="3">
    <source>
        <dbReference type="ARBA" id="ARBA00023242"/>
    </source>
</evidence>
<organism evidence="7 8">
    <name type="scientific">Leptotrombidium deliense</name>
    <dbReference type="NCBI Taxonomy" id="299467"/>
    <lineage>
        <taxon>Eukaryota</taxon>
        <taxon>Metazoa</taxon>
        <taxon>Ecdysozoa</taxon>
        <taxon>Arthropoda</taxon>
        <taxon>Chelicerata</taxon>
        <taxon>Arachnida</taxon>
        <taxon>Acari</taxon>
        <taxon>Acariformes</taxon>
        <taxon>Trombidiformes</taxon>
        <taxon>Prostigmata</taxon>
        <taxon>Anystina</taxon>
        <taxon>Parasitengona</taxon>
        <taxon>Trombiculoidea</taxon>
        <taxon>Trombiculidae</taxon>
        <taxon>Leptotrombidium</taxon>
    </lineage>
</organism>
<dbReference type="GO" id="GO:0005634">
    <property type="term" value="C:nucleus"/>
    <property type="evidence" value="ECO:0007669"/>
    <property type="project" value="UniProtKB-SubCell"/>
</dbReference>
<dbReference type="InterPro" id="IPR001353">
    <property type="entry name" value="Proteasome_sua/b"/>
</dbReference>
<evidence type="ECO:0000256" key="2">
    <source>
        <dbReference type="ARBA" id="ARBA00022942"/>
    </source>
</evidence>
<keyword evidence="2 6" id="KW-0647">Proteasome</keyword>
<reference evidence="7 8" key="1">
    <citation type="journal article" date="2018" name="Gigascience">
        <title>Genomes of trombidid mites reveal novel predicted allergens and laterally-transferred genes associated with secondary metabolism.</title>
        <authorList>
            <person name="Dong X."/>
            <person name="Chaisiri K."/>
            <person name="Xia D."/>
            <person name="Armstrong S.D."/>
            <person name="Fang Y."/>
            <person name="Donnelly M.J."/>
            <person name="Kadowaki T."/>
            <person name="McGarry J.W."/>
            <person name="Darby A.C."/>
            <person name="Makepeace B.L."/>
        </authorList>
    </citation>
    <scope>NUCLEOTIDE SEQUENCE [LARGE SCALE GENOMIC DNA]</scope>
    <source>
        <strain evidence="7">UoL-UT</strain>
    </source>
</reference>